<feature type="region of interest" description="Disordered" evidence="2">
    <location>
        <begin position="166"/>
        <end position="187"/>
    </location>
</feature>
<protein>
    <submittedName>
        <fullName evidence="4">Uncharacterized protein</fullName>
    </submittedName>
</protein>
<proteinExistence type="predicted"/>
<name>A0A1F5H5C4_9BACT</name>
<feature type="transmembrane region" description="Helical" evidence="3">
    <location>
        <begin position="133"/>
        <end position="151"/>
    </location>
</feature>
<evidence type="ECO:0000256" key="1">
    <source>
        <dbReference type="SAM" id="Coils"/>
    </source>
</evidence>
<sequence>MANIDAYDAKAKFQEAYKLIEKDSTTLEKLESARVLLKGLNPKVDALLEKCFHEALRIENIKKGEVLEATLDVLPENTKEEKKRKKAIIFFLKSLKELKEEVERVRAEFESYDNKSGRQQTQSLAKIFSFAKGPYGIITLLALVIAGALIFSSREKGPTQRVFLTPTSSPHVTASPPPTPVATPTAAPVPVQKTKIQVITFGGRQIPLSELEVRTGPDCTNSPQEAAHYHAKNNTSVRATDGTIINDLGACAFGKIRDVPILEIDSP</sequence>
<comment type="caution">
    <text evidence="4">The sequence shown here is derived from an EMBL/GenBank/DDBJ whole genome shotgun (WGS) entry which is preliminary data.</text>
</comment>
<reference evidence="4 5" key="1">
    <citation type="journal article" date="2016" name="Nat. Commun.">
        <title>Thousands of microbial genomes shed light on interconnected biogeochemical processes in an aquifer system.</title>
        <authorList>
            <person name="Anantharaman K."/>
            <person name="Brown C.T."/>
            <person name="Hug L.A."/>
            <person name="Sharon I."/>
            <person name="Castelle C.J."/>
            <person name="Probst A.J."/>
            <person name="Thomas B.C."/>
            <person name="Singh A."/>
            <person name="Wilkins M.J."/>
            <person name="Karaoz U."/>
            <person name="Brodie E.L."/>
            <person name="Williams K.H."/>
            <person name="Hubbard S.S."/>
            <person name="Banfield J.F."/>
        </authorList>
    </citation>
    <scope>NUCLEOTIDE SEQUENCE [LARGE SCALE GENOMIC DNA]</scope>
</reference>
<keyword evidence="3" id="KW-0472">Membrane</keyword>
<organism evidence="4 5">
    <name type="scientific">Candidatus Curtissbacteria bacterium RIFCSPLOWO2_01_FULL_42_50</name>
    <dbReference type="NCBI Taxonomy" id="1797730"/>
    <lineage>
        <taxon>Bacteria</taxon>
        <taxon>Candidatus Curtissiibacteriota</taxon>
    </lineage>
</organism>
<evidence type="ECO:0000313" key="4">
    <source>
        <dbReference type="EMBL" id="OGD99267.1"/>
    </source>
</evidence>
<dbReference type="Proteomes" id="UP000177039">
    <property type="component" value="Unassembled WGS sequence"/>
</dbReference>
<keyword evidence="3" id="KW-1133">Transmembrane helix</keyword>
<evidence type="ECO:0000256" key="3">
    <source>
        <dbReference type="SAM" id="Phobius"/>
    </source>
</evidence>
<keyword evidence="1" id="KW-0175">Coiled coil</keyword>
<dbReference type="AlphaFoldDB" id="A0A1F5H5C4"/>
<gene>
    <name evidence="4" type="ORF">A3B54_04025</name>
</gene>
<feature type="coiled-coil region" evidence="1">
    <location>
        <begin position="88"/>
        <end position="115"/>
    </location>
</feature>
<accession>A0A1F5H5C4</accession>
<dbReference type="EMBL" id="MFBT01000020">
    <property type="protein sequence ID" value="OGD99267.1"/>
    <property type="molecule type" value="Genomic_DNA"/>
</dbReference>
<evidence type="ECO:0000256" key="2">
    <source>
        <dbReference type="SAM" id="MobiDB-lite"/>
    </source>
</evidence>
<keyword evidence="3" id="KW-0812">Transmembrane</keyword>
<evidence type="ECO:0000313" key="5">
    <source>
        <dbReference type="Proteomes" id="UP000177039"/>
    </source>
</evidence>